<reference evidence="1" key="1">
    <citation type="journal article" date="2023" name="Mol. Phylogenet. Evol.">
        <title>Genome-scale phylogeny and comparative genomics of the fungal order Sordariales.</title>
        <authorList>
            <person name="Hensen N."/>
            <person name="Bonometti L."/>
            <person name="Westerberg I."/>
            <person name="Brannstrom I.O."/>
            <person name="Guillou S."/>
            <person name="Cros-Aarteil S."/>
            <person name="Calhoun S."/>
            <person name="Haridas S."/>
            <person name="Kuo A."/>
            <person name="Mondo S."/>
            <person name="Pangilinan J."/>
            <person name="Riley R."/>
            <person name="LaButti K."/>
            <person name="Andreopoulos B."/>
            <person name="Lipzen A."/>
            <person name="Chen C."/>
            <person name="Yan M."/>
            <person name="Daum C."/>
            <person name="Ng V."/>
            <person name="Clum A."/>
            <person name="Steindorff A."/>
            <person name="Ohm R.A."/>
            <person name="Martin F."/>
            <person name="Silar P."/>
            <person name="Natvig D.O."/>
            <person name="Lalanne C."/>
            <person name="Gautier V."/>
            <person name="Ament-Velasquez S.L."/>
            <person name="Kruys A."/>
            <person name="Hutchinson M.I."/>
            <person name="Powell A.J."/>
            <person name="Barry K."/>
            <person name="Miller A.N."/>
            <person name="Grigoriev I.V."/>
            <person name="Debuchy R."/>
            <person name="Gladieux P."/>
            <person name="Hiltunen Thoren M."/>
            <person name="Johannesson H."/>
        </authorList>
    </citation>
    <scope>NUCLEOTIDE SEQUENCE</scope>
    <source>
        <strain evidence="1">CBS 757.83</strain>
    </source>
</reference>
<dbReference type="AlphaFoldDB" id="A0AAN6SWF5"/>
<proteinExistence type="predicted"/>
<organism evidence="1 2">
    <name type="scientific">Parathielavia hyrcaniae</name>
    <dbReference type="NCBI Taxonomy" id="113614"/>
    <lineage>
        <taxon>Eukaryota</taxon>
        <taxon>Fungi</taxon>
        <taxon>Dikarya</taxon>
        <taxon>Ascomycota</taxon>
        <taxon>Pezizomycotina</taxon>
        <taxon>Sordariomycetes</taxon>
        <taxon>Sordariomycetidae</taxon>
        <taxon>Sordariales</taxon>
        <taxon>Chaetomiaceae</taxon>
        <taxon>Parathielavia</taxon>
    </lineage>
</organism>
<name>A0AAN6SWF5_9PEZI</name>
<dbReference type="Proteomes" id="UP001305647">
    <property type="component" value="Unassembled WGS sequence"/>
</dbReference>
<evidence type="ECO:0000313" key="1">
    <source>
        <dbReference type="EMBL" id="KAK4096355.1"/>
    </source>
</evidence>
<accession>A0AAN6SWF5</accession>
<evidence type="ECO:0000313" key="2">
    <source>
        <dbReference type="Proteomes" id="UP001305647"/>
    </source>
</evidence>
<gene>
    <name evidence="1" type="ORF">N658DRAFT_363377</name>
</gene>
<keyword evidence="2" id="KW-1185">Reference proteome</keyword>
<dbReference type="EMBL" id="MU863718">
    <property type="protein sequence ID" value="KAK4096355.1"/>
    <property type="molecule type" value="Genomic_DNA"/>
</dbReference>
<reference evidence="1" key="2">
    <citation type="submission" date="2023-05" db="EMBL/GenBank/DDBJ databases">
        <authorList>
            <consortium name="Lawrence Berkeley National Laboratory"/>
            <person name="Steindorff A."/>
            <person name="Hensen N."/>
            <person name="Bonometti L."/>
            <person name="Westerberg I."/>
            <person name="Brannstrom I.O."/>
            <person name="Guillou S."/>
            <person name="Cros-Aarteil S."/>
            <person name="Calhoun S."/>
            <person name="Haridas S."/>
            <person name="Kuo A."/>
            <person name="Mondo S."/>
            <person name="Pangilinan J."/>
            <person name="Riley R."/>
            <person name="Labutti K."/>
            <person name="Andreopoulos B."/>
            <person name="Lipzen A."/>
            <person name="Chen C."/>
            <person name="Yanf M."/>
            <person name="Daum C."/>
            <person name="Ng V."/>
            <person name="Clum A."/>
            <person name="Ohm R."/>
            <person name="Martin F."/>
            <person name="Silar P."/>
            <person name="Natvig D."/>
            <person name="Lalanne C."/>
            <person name="Gautier V."/>
            <person name="Ament-Velasquez S.L."/>
            <person name="Kruys A."/>
            <person name="Hutchinson M.I."/>
            <person name="Powell A.J."/>
            <person name="Barry K."/>
            <person name="Miller A.N."/>
            <person name="Grigoriev I.V."/>
            <person name="Debuchy R."/>
            <person name="Gladieux P."/>
            <person name="Thoren M.H."/>
            <person name="Johannesson H."/>
        </authorList>
    </citation>
    <scope>NUCLEOTIDE SEQUENCE</scope>
    <source>
        <strain evidence="1">CBS 757.83</strain>
    </source>
</reference>
<sequence length="151" mass="16704">MFRGSCQGFQSGVGVGRGSPRPLQGSARYTREPFGFTEPHPVVKINLQESLSVVWDRDSSHSLTILISLSFRQTTLIRLGFQASFITAAQRQSPIFSTIRTSASIAFLTPATWTLFFSLSPTLDVSMVQNKVSVNVEGTVLDEERVYRPFG</sequence>
<protein>
    <submittedName>
        <fullName evidence="1">Uncharacterized protein</fullName>
    </submittedName>
</protein>
<comment type="caution">
    <text evidence="1">The sequence shown here is derived from an EMBL/GenBank/DDBJ whole genome shotgun (WGS) entry which is preliminary data.</text>
</comment>